<dbReference type="STRING" id="1314778.A0A5C3PTU5"/>
<sequence>MPSSTKSVDSKERKVDEYDAQIGGCVELAGSSQEGPSAKLWTKIDVAVLPVVTVLFFLSSLDKGNISNAAVAGLLEELNMTPYQYSVALTVTLVPYTIIEFATNLLMKVVGPRLMLPTLAILWGFMCTMQGNDTTGFVRSYSGLLACRFFLGLVEGGLLPGISLYLASFYPRRKLQLRTSIMFSAVSIASAFSGLLAAAIVKMDGIGNKPGWAWLFILEGLFTILYGGVAYYLLPNTPISLPFLTNADKAHIARTLHEEGIMLVDEPGDAFKWAEISRTFRRPHVLLIGLAGFLNGASVSGLGYFLPIILTGLGYEGTQAQLMSVPPFAVAAVLAIIASFFSDRYGQRGFTMVVFGALATAGFAIFLASYVDRVRYGSLFLLVPGCFGIGPPLGTWVANNMAPFPRRATALAFVNSMTNVGAILVTWLFGTLSPAPRYTSATITLLVFQIVTVLCAVGNYVWLSAENKRKEMLRNESGLAAEAPEKGSEGVMAAGDDSIWYQFVL</sequence>
<dbReference type="InterPro" id="IPR036259">
    <property type="entry name" value="MFS_trans_sf"/>
</dbReference>
<accession>A0A5C3PTU5</accession>
<evidence type="ECO:0000259" key="7">
    <source>
        <dbReference type="PROSITE" id="PS50850"/>
    </source>
</evidence>
<feature type="transmembrane region" description="Helical" evidence="6">
    <location>
        <begin position="114"/>
        <end position="131"/>
    </location>
</feature>
<evidence type="ECO:0000256" key="2">
    <source>
        <dbReference type="ARBA" id="ARBA00022448"/>
    </source>
</evidence>
<dbReference type="GO" id="GO:0022857">
    <property type="term" value="F:transmembrane transporter activity"/>
    <property type="evidence" value="ECO:0007669"/>
    <property type="project" value="InterPro"/>
</dbReference>
<dbReference type="PANTHER" id="PTHR43791">
    <property type="entry name" value="PERMEASE-RELATED"/>
    <property type="match status" value="1"/>
</dbReference>
<feature type="domain" description="Major facilitator superfamily (MFS) profile" evidence="7">
    <location>
        <begin position="48"/>
        <end position="470"/>
    </location>
</feature>
<dbReference type="GO" id="GO:0016020">
    <property type="term" value="C:membrane"/>
    <property type="evidence" value="ECO:0007669"/>
    <property type="project" value="UniProtKB-SubCell"/>
</dbReference>
<dbReference type="FunFam" id="1.20.1250.20:FF:000013">
    <property type="entry name" value="MFS general substrate transporter"/>
    <property type="match status" value="1"/>
</dbReference>
<protein>
    <submittedName>
        <fullName evidence="8">MFS general substrate transporter</fullName>
    </submittedName>
</protein>
<dbReference type="PROSITE" id="PS50850">
    <property type="entry name" value="MFS"/>
    <property type="match status" value="1"/>
</dbReference>
<feature type="transmembrane region" description="Helical" evidence="6">
    <location>
        <begin position="285"/>
        <end position="310"/>
    </location>
</feature>
<name>A0A5C3PTU5_9APHY</name>
<dbReference type="InterPro" id="IPR020846">
    <property type="entry name" value="MFS_dom"/>
</dbReference>
<keyword evidence="5 6" id="KW-0472">Membrane</keyword>
<dbReference type="SUPFAM" id="SSF103473">
    <property type="entry name" value="MFS general substrate transporter"/>
    <property type="match status" value="1"/>
</dbReference>
<evidence type="ECO:0000256" key="5">
    <source>
        <dbReference type="ARBA" id="ARBA00023136"/>
    </source>
</evidence>
<evidence type="ECO:0000313" key="9">
    <source>
        <dbReference type="Proteomes" id="UP000308197"/>
    </source>
</evidence>
<proteinExistence type="predicted"/>
<dbReference type="PANTHER" id="PTHR43791:SF85">
    <property type="entry name" value="TRANSPORTER, PUTATIVE (AFU_ORTHOLOGUE AFUA_6G00710)-RELATED"/>
    <property type="match status" value="1"/>
</dbReference>
<dbReference type="InterPro" id="IPR011701">
    <property type="entry name" value="MFS"/>
</dbReference>
<organism evidence="8 9">
    <name type="scientific">Polyporus arcularius HHB13444</name>
    <dbReference type="NCBI Taxonomy" id="1314778"/>
    <lineage>
        <taxon>Eukaryota</taxon>
        <taxon>Fungi</taxon>
        <taxon>Dikarya</taxon>
        <taxon>Basidiomycota</taxon>
        <taxon>Agaricomycotina</taxon>
        <taxon>Agaricomycetes</taxon>
        <taxon>Polyporales</taxon>
        <taxon>Polyporaceae</taxon>
        <taxon>Polyporus</taxon>
    </lineage>
</organism>
<dbReference type="Gene3D" id="1.20.1250.20">
    <property type="entry name" value="MFS general substrate transporter like domains"/>
    <property type="match status" value="2"/>
</dbReference>
<feature type="transmembrane region" description="Helical" evidence="6">
    <location>
        <begin position="322"/>
        <end position="342"/>
    </location>
</feature>
<gene>
    <name evidence="8" type="ORF">K466DRAFT_483261</name>
</gene>
<feature type="transmembrane region" description="Helical" evidence="6">
    <location>
        <begin position="212"/>
        <end position="234"/>
    </location>
</feature>
<reference evidence="8 9" key="1">
    <citation type="journal article" date="2019" name="Nat. Ecol. Evol.">
        <title>Megaphylogeny resolves global patterns of mushroom evolution.</title>
        <authorList>
            <person name="Varga T."/>
            <person name="Krizsan K."/>
            <person name="Foldi C."/>
            <person name="Dima B."/>
            <person name="Sanchez-Garcia M."/>
            <person name="Sanchez-Ramirez S."/>
            <person name="Szollosi G.J."/>
            <person name="Szarkandi J.G."/>
            <person name="Papp V."/>
            <person name="Albert L."/>
            <person name="Andreopoulos W."/>
            <person name="Angelini C."/>
            <person name="Antonin V."/>
            <person name="Barry K.W."/>
            <person name="Bougher N.L."/>
            <person name="Buchanan P."/>
            <person name="Buyck B."/>
            <person name="Bense V."/>
            <person name="Catcheside P."/>
            <person name="Chovatia M."/>
            <person name="Cooper J."/>
            <person name="Damon W."/>
            <person name="Desjardin D."/>
            <person name="Finy P."/>
            <person name="Geml J."/>
            <person name="Haridas S."/>
            <person name="Hughes K."/>
            <person name="Justo A."/>
            <person name="Karasinski D."/>
            <person name="Kautmanova I."/>
            <person name="Kiss B."/>
            <person name="Kocsube S."/>
            <person name="Kotiranta H."/>
            <person name="LaButti K.M."/>
            <person name="Lechner B.E."/>
            <person name="Liimatainen K."/>
            <person name="Lipzen A."/>
            <person name="Lukacs Z."/>
            <person name="Mihaltcheva S."/>
            <person name="Morgado L.N."/>
            <person name="Niskanen T."/>
            <person name="Noordeloos M.E."/>
            <person name="Ohm R.A."/>
            <person name="Ortiz-Santana B."/>
            <person name="Ovrebo C."/>
            <person name="Racz N."/>
            <person name="Riley R."/>
            <person name="Savchenko A."/>
            <person name="Shiryaev A."/>
            <person name="Soop K."/>
            <person name="Spirin V."/>
            <person name="Szebenyi C."/>
            <person name="Tomsovsky M."/>
            <person name="Tulloss R.E."/>
            <person name="Uehling J."/>
            <person name="Grigoriev I.V."/>
            <person name="Vagvolgyi C."/>
            <person name="Papp T."/>
            <person name="Martin F.M."/>
            <person name="Miettinen O."/>
            <person name="Hibbett D.S."/>
            <person name="Nagy L.G."/>
        </authorList>
    </citation>
    <scope>NUCLEOTIDE SEQUENCE [LARGE SCALE GENOMIC DNA]</scope>
    <source>
        <strain evidence="8 9">HHB13444</strain>
    </source>
</reference>
<feature type="transmembrane region" description="Helical" evidence="6">
    <location>
        <begin position="349"/>
        <end position="370"/>
    </location>
</feature>
<feature type="transmembrane region" description="Helical" evidence="6">
    <location>
        <begin position="410"/>
        <end position="429"/>
    </location>
</feature>
<evidence type="ECO:0000256" key="1">
    <source>
        <dbReference type="ARBA" id="ARBA00004141"/>
    </source>
</evidence>
<keyword evidence="9" id="KW-1185">Reference proteome</keyword>
<feature type="transmembrane region" description="Helical" evidence="6">
    <location>
        <begin position="143"/>
        <end position="167"/>
    </location>
</feature>
<feature type="transmembrane region" description="Helical" evidence="6">
    <location>
        <begin position="179"/>
        <end position="200"/>
    </location>
</feature>
<dbReference type="EMBL" id="ML211026">
    <property type="protein sequence ID" value="TFK91218.1"/>
    <property type="molecule type" value="Genomic_DNA"/>
</dbReference>
<dbReference type="Proteomes" id="UP000308197">
    <property type="component" value="Unassembled WGS sequence"/>
</dbReference>
<evidence type="ECO:0000256" key="6">
    <source>
        <dbReference type="SAM" id="Phobius"/>
    </source>
</evidence>
<dbReference type="AlphaFoldDB" id="A0A5C3PTU5"/>
<evidence type="ECO:0000256" key="4">
    <source>
        <dbReference type="ARBA" id="ARBA00022989"/>
    </source>
</evidence>
<evidence type="ECO:0000256" key="3">
    <source>
        <dbReference type="ARBA" id="ARBA00022692"/>
    </source>
</evidence>
<dbReference type="FunFam" id="1.20.1250.20:FF:000018">
    <property type="entry name" value="MFS transporter permease"/>
    <property type="match status" value="1"/>
</dbReference>
<evidence type="ECO:0000313" key="8">
    <source>
        <dbReference type="EMBL" id="TFK91218.1"/>
    </source>
</evidence>
<dbReference type="InParanoid" id="A0A5C3PTU5"/>
<comment type="subcellular location">
    <subcellularLocation>
        <location evidence="1">Membrane</location>
        <topology evidence="1">Multi-pass membrane protein</topology>
    </subcellularLocation>
</comment>
<keyword evidence="4 6" id="KW-1133">Transmembrane helix</keyword>
<feature type="transmembrane region" description="Helical" evidence="6">
    <location>
        <begin position="83"/>
        <end position="102"/>
    </location>
</feature>
<dbReference type="Pfam" id="PF07690">
    <property type="entry name" value="MFS_1"/>
    <property type="match status" value="1"/>
</dbReference>
<keyword evidence="3 6" id="KW-0812">Transmembrane</keyword>
<feature type="transmembrane region" description="Helical" evidence="6">
    <location>
        <begin position="376"/>
        <end position="398"/>
    </location>
</feature>
<feature type="transmembrane region" description="Helical" evidence="6">
    <location>
        <begin position="441"/>
        <end position="463"/>
    </location>
</feature>
<keyword evidence="2" id="KW-0813">Transport</keyword>